<evidence type="ECO:0000256" key="6">
    <source>
        <dbReference type="ARBA" id="ARBA00023242"/>
    </source>
</evidence>
<keyword evidence="9" id="KW-1185">Reference proteome</keyword>
<dbReference type="AlphaFoldDB" id="A0A9P9JIB7"/>
<accession>A0A9P9JIB7</accession>
<name>A0A9P9JIB7_9HYPO</name>
<evidence type="ECO:0000256" key="1">
    <source>
        <dbReference type="ARBA" id="ARBA00022723"/>
    </source>
</evidence>
<sequence length="289" mass="32778">MELGIAFRIAQDLGFQKDPKNWISYDASLTTNEDVEIRRRIYWGCYISDKLISLILGRPVILYYDDAEVEPIQQQPDIPELRPWRSVGFSGTDDELDRIGSMVPYYREQIHLARAIERMLSTLFSPRSNLNGMSRRACLDSLNIELSRWKSGIPGRAEWSKWEPIDTPLIPSVAMIHLLFHSARIALNFDQAVSVLSNTSDQGARQCCLLSAEDIASITRRYRHQYGLRHAPLILVYGIVQAIRAFDTLGVPEESHPLVQALAECTVTWGLAEQARGLILQRIPVADSK</sequence>
<keyword evidence="2" id="KW-0862">Zinc</keyword>
<feature type="domain" description="Xylanolytic transcriptional activator regulatory" evidence="7">
    <location>
        <begin position="1"/>
        <end position="78"/>
    </location>
</feature>
<evidence type="ECO:0000256" key="2">
    <source>
        <dbReference type="ARBA" id="ARBA00022833"/>
    </source>
</evidence>
<dbReference type="GO" id="GO:0008270">
    <property type="term" value="F:zinc ion binding"/>
    <property type="evidence" value="ECO:0007669"/>
    <property type="project" value="InterPro"/>
</dbReference>
<proteinExistence type="predicted"/>
<evidence type="ECO:0000256" key="5">
    <source>
        <dbReference type="ARBA" id="ARBA00023163"/>
    </source>
</evidence>
<keyword evidence="1" id="KW-0479">Metal-binding</keyword>
<gene>
    <name evidence="8" type="ORF">EDB81DRAFT_3052</name>
</gene>
<organism evidence="8 9">
    <name type="scientific">Dactylonectria macrodidyma</name>
    <dbReference type="NCBI Taxonomy" id="307937"/>
    <lineage>
        <taxon>Eukaryota</taxon>
        <taxon>Fungi</taxon>
        <taxon>Dikarya</taxon>
        <taxon>Ascomycota</taxon>
        <taxon>Pezizomycotina</taxon>
        <taxon>Sordariomycetes</taxon>
        <taxon>Hypocreomycetidae</taxon>
        <taxon>Hypocreales</taxon>
        <taxon>Nectriaceae</taxon>
        <taxon>Dactylonectria</taxon>
    </lineage>
</organism>
<evidence type="ECO:0000259" key="7">
    <source>
        <dbReference type="SMART" id="SM00906"/>
    </source>
</evidence>
<dbReference type="GO" id="GO:0003677">
    <property type="term" value="F:DNA binding"/>
    <property type="evidence" value="ECO:0007669"/>
    <property type="project" value="UniProtKB-KW"/>
</dbReference>
<dbReference type="CDD" id="cd12148">
    <property type="entry name" value="fungal_TF_MHR"/>
    <property type="match status" value="1"/>
</dbReference>
<evidence type="ECO:0000256" key="3">
    <source>
        <dbReference type="ARBA" id="ARBA00023015"/>
    </source>
</evidence>
<dbReference type="Proteomes" id="UP000738349">
    <property type="component" value="Unassembled WGS sequence"/>
</dbReference>
<dbReference type="GO" id="GO:0006351">
    <property type="term" value="P:DNA-templated transcription"/>
    <property type="evidence" value="ECO:0007669"/>
    <property type="project" value="InterPro"/>
</dbReference>
<evidence type="ECO:0000313" key="9">
    <source>
        <dbReference type="Proteomes" id="UP000738349"/>
    </source>
</evidence>
<keyword evidence="6" id="KW-0539">Nucleus</keyword>
<dbReference type="Pfam" id="PF04082">
    <property type="entry name" value="Fungal_trans"/>
    <property type="match status" value="1"/>
</dbReference>
<dbReference type="OrthoDB" id="4161332at2759"/>
<dbReference type="InterPro" id="IPR007219">
    <property type="entry name" value="XnlR_reg_dom"/>
</dbReference>
<reference evidence="8" key="1">
    <citation type="journal article" date="2021" name="Nat. Commun.">
        <title>Genetic determinants of endophytism in the Arabidopsis root mycobiome.</title>
        <authorList>
            <person name="Mesny F."/>
            <person name="Miyauchi S."/>
            <person name="Thiergart T."/>
            <person name="Pickel B."/>
            <person name="Atanasova L."/>
            <person name="Karlsson M."/>
            <person name="Huettel B."/>
            <person name="Barry K.W."/>
            <person name="Haridas S."/>
            <person name="Chen C."/>
            <person name="Bauer D."/>
            <person name="Andreopoulos W."/>
            <person name="Pangilinan J."/>
            <person name="LaButti K."/>
            <person name="Riley R."/>
            <person name="Lipzen A."/>
            <person name="Clum A."/>
            <person name="Drula E."/>
            <person name="Henrissat B."/>
            <person name="Kohler A."/>
            <person name="Grigoriev I.V."/>
            <person name="Martin F.M."/>
            <person name="Hacquard S."/>
        </authorList>
    </citation>
    <scope>NUCLEOTIDE SEQUENCE</scope>
    <source>
        <strain evidence="8">MPI-CAGE-AT-0147</strain>
    </source>
</reference>
<dbReference type="PANTHER" id="PTHR31313:SF81">
    <property type="entry name" value="TY1 ENHANCER ACTIVATOR"/>
    <property type="match status" value="1"/>
</dbReference>
<dbReference type="PANTHER" id="PTHR31313">
    <property type="entry name" value="TY1 ENHANCER ACTIVATOR"/>
    <property type="match status" value="1"/>
</dbReference>
<keyword evidence="3" id="KW-0805">Transcription regulation</keyword>
<comment type="caution">
    <text evidence="8">The sequence shown here is derived from an EMBL/GenBank/DDBJ whole genome shotgun (WGS) entry which is preliminary data.</text>
</comment>
<keyword evidence="4" id="KW-0238">DNA-binding</keyword>
<keyword evidence="5" id="KW-0804">Transcription</keyword>
<protein>
    <recommendedName>
        <fullName evidence="7">Xylanolytic transcriptional activator regulatory domain-containing protein</fullName>
    </recommendedName>
</protein>
<dbReference type="SMART" id="SM00906">
    <property type="entry name" value="Fungal_trans"/>
    <property type="match status" value="1"/>
</dbReference>
<evidence type="ECO:0000256" key="4">
    <source>
        <dbReference type="ARBA" id="ARBA00023125"/>
    </source>
</evidence>
<dbReference type="EMBL" id="JAGMUV010000001">
    <property type="protein sequence ID" value="KAH7175376.1"/>
    <property type="molecule type" value="Genomic_DNA"/>
</dbReference>
<evidence type="ECO:0000313" key="8">
    <source>
        <dbReference type="EMBL" id="KAH7175376.1"/>
    </source>
</evidence>
<dbReference type="InterPro" id="IPR051615">
    <property type="entry name" value="Transcr_Regulatory_Elem"/>
</dbReference>